<dbReference type="AlphaFoldDB" id="A0A834SV31"/>
<evidence type="ECO:0000313" key="2">
    <source>
        <dbReference type="Proteomes" id="UP000634136"/>
    </source>
</evidence>
<accession>A0A834SV31</accession>
<sequence length="44" mass="5178">MDDIEKSTICIIDTQIIQVRRICLDSSPIKLLYRENSQRSLKLK</sequence>
<proteinExistence type="predicted"/>
<reference evidence="1" key="1">
    <citation type="submission" date="2020-09" db="EMBL/GenBank/DDBJ databases">
        <title>Genome-Enabled Discovery of Anthraquinone Biosynthesis in Senna tora.</title>
        <authorList>
            <person name="Kang S.-H."/>
            <person name="Pandey R.P."/>
            <person name="Lee C.-M."/>
            <person name="Sim J.-S."/>
            <person name="Jeong J.-T."/>
            <person name="Choi B.-S."/>
            <person name="Jung M."/>
            <person name="Ginzburg D."/>
            <person name="Zhao K."/>
            <person name="Won S.Y."/>
            <person name="Oh T.-J."/>
            <person name="Yu Y."/>
            <person name="Kim N.-H."/>
            <person name="Lee O.R."/>
            <person name="Lee T.-H."/>
            <person name="Bashyal P."/>
            <person name="Kim T.-S."/>
            <person name="Lee W.-H."/>
            <person name="Kawkins C."/>
            <person name="Kim C.-K."/>
            <person name="Kim J.S."/>
            <person name="Ahn B.O."/>
            <person name="Rhee S.Y."/>
            <person name="Sohng J.K."/>
        </authorList>
    </citation>
    <scope>NUCLEOTIDE SEQUENCE</scope>
    <source>
        <tissue evidence="1">Leaf</tissue>
    </source>
</reference>
<dbReference type="Proteomes" id="UP000634136">
    <property type="component" value="Unassembled WGS sequence"/>
</dbReference>
<gene>
    <name evidence="1" type="ORF">G2W53_037292</name>
</gene>
<dbReference type="EMBL" id="JAAIUW010000011">
    <property type="protein sequence ID" value="KAF7810549.1"/>
    <property type="molecule type" value="Genomic_DNA"/>
</dbReference>
<keyword evidence="2" id="KW-1185">Reference proteome</keyword>
<evidence type="ECO:0000313" key="1">
    <source>
        <dbReference type="EMBL" id="KAF7810549.1"/>
    </source>
</evidence>
<comment type="caution">
    <text evidence="1">The sequence shown here is derived from an EMBL/GenBank/DDBJ whole genome shotgun (WGS) entry which is preliminary data.</text>
</comment>
<name>A0A834SV31_9FABA</name>
<organism evidence="1 2">
    <name type="scientific">Senna tora</name>
    <dbReference type="NCBI Taxonomy" id="362788"/>
    <lineage>
        <taxon>Eukaryota</taxon>
        <taxon>Viridiplantae</taxon>
        <taxon>Streptophyta</taxon>
        <taxon>Embryophyta</taxon>
        <taxon>Tracheophyta</taxon>
        <taxon>Spermatophyta</taxon>
        <taxon>Magnoliopsida</taxon>
        <taxon>eudicotyledons</taxon>
        <taxon>Gunneridae</taxon>
        <taxon>Pentapetalae</taxon>
        <taxon>rosids</taxon>
        <taxon>fabids</taxon>
        <taxon>Fabales</taxon>
        <taxon>Fabaceae</taxon>
        <taxon>Caesalpinioideae</taxon>
        <taxon>Cassia clade</taxon>
        <taxon>Senna</taxon>
    </lineage>
</organism>
<protein>
    <submittedName>
        <fullName evidence="1">Uncharacterized protein</fullName>
    </submittedName>
</protein>